<dbReference type="Proteomes" id="UP000192434">
    <property type="component" value="Unassembled WGS sequence"/>
</dbReference>
<gene>
    <name evidence="1" type="ORF">BST43_15535</name>
</gene>
<organism evidence="1 2">
    <name type="scientific">Mycobacteroides saopaulense</name>
    <dbReference type="NCBI Taxonomy" id="1578165"/>
    <lineage>
        <taxon>Bacteria</taxon>
        <taxon>Bacillati</taxon>
        <taxon>Actinomycetota</taxon>
        <taxon>Actinomycetes</taxon>
        <taxon>Mycobacteriales</taxon>
        <taxon>Mycobacteriaceae</taxon>
        <taxon>Mycobacteroides</taxon>
    </lineage>
</organism>
<proteinExistence type="predicted"/>
<evidence type="ECO:0000313" key="1">
    <source>
        <dbReference type="EMBL" id="ORB55278.1"/>
    </source>
</evidence>
<sequence>MSEVLSEHRIAYLDQFICTGCKESFGNVGEATAHQSAEIDKAFGGITRVWGAQMIGDDEVTIGSEGTARYCARQHPMSWKVMSHWASSWTEVPGE</sequence>
<protein>
    <submittedName>
        <fullName evidence="1">Uncharacterized protein</fullName>
    </submittedName>
</protein>
<accession>A0A1X0J1T5</accession>
<comment type="caution">
    <text evidence="1">The sequence shown here is derived from an EMBL/GenBank/DDBJ whole genome shotgun (WGS) entry which is preliminary data.</text>
</comment>
<evidence type="ECO:0000313" key="2">
    <source>
        <dbReference type="Proteomes" id="UP000192434"/>
    </source>
</evidence>
<name>A0A1X0J1T5_9MYCO</name>
<dbReference type="AlphaFoldDB" id="A0A1X0J1T5"/>
<reference evidence="1 2" key="1">
    <citation type="submission" date="2016-12" db="EMBL/GenBank/DDBJ databases">
        <title>The new phylogeny of genus Mycobacterium.</title>
        <authorList>
            <person name="Tortoli E."/>
            <person name="Trovato A."/>
            <person name="Cirillo D.M."/>
        </authorList>
    </citation>
    <scope>NUCLEOTIDE SEQUENCE [LARGE SCALE GENOMIC DNA]</scope>
    <source>
        <strain evidence="1 2">CCUG 66554</strain>
    </source>
</reference>
<dbReference type="EMBL" id="MVII01000019">
    <property type="protein sequence ID" value="ORB55278.1"/>
    <property type="molecule type" value="Genomic_DNA"/>
</dbReference>